<dbReference type="PANTHER" id="PTHR36981:SF1">
    <property type="entry name" value="P2X PURINORECEPTOR 7 INTRACELLULAR DOMAIN-CONTAINING PROTEIN"/>
    <property type="match status" value="1"/>
</dbReference>
<protein>
    <submittedName>
        <fullName evidence="3">Uncharacterized protein LOC106817880</fullName>
    </submittedName>
</protein>
<dbReference type="Pfam" id="PF20478">
    <property type="entry name" value="P2RX7_C"/>
    <property type="match status" value="1"/>
</dbReference>
<dbReference type="InterPro" id="IPR046815">
    <property type="entry name" value="P2RX7_C"/>
</dbReference>
<evidence type="ECO:0000259" key="1">
    <source>
        <dbReference type="Pfam" id="PF20478"/>
    </source>
</evidence>
<dbReference type="Proteomes" id="UP000695022">
    <property type="component" value="Unplaced"/>
</dbReference>
<evidence type="ECO:0000313" key="3">
    <source>
        <dbReference type="RefSeq" id="XP_014678076.1"/>
    </source>
</evidence>
<name>A0ABM1F0V5_PRICU</name>
<accession>A0ABM1F0V5</accession>
<gene>
    <name evidence="3" type="primary">LOC106817880</name>
</gene>
<keyword evidence="2" id="KW-1185">Reference proteome</keyword>
<organism evidence="2 3">
    <name type="scientific">Priapulus caudatus</name>
    <name type="common">Priapulid worm</name>
    <dbReference type="NCBI Taxonomy" id="37621"/>
    <lineage>
        <taxon>Eukaryota</taxon>
        <taxon>Metazoa</taxon>
        <taxon>Ecdysozoa</taxon>
        <taxon>Scalidophora</taxon>
        <taxon>Priapulida</taxon>
        <taxon>Priapulimorpha</taxon>
        <taxon>Priapulimorphida</taxon>
        <taxon>Priapulidae</taxon>
        <taxon>Priapulus</taxon>
    </lineage>
</organism>
<proteinExistence type="predicted"/>
<reference evidence="3" key="1">
    <citation type="submission" date="2025-08" db="UniProtKB">
        <authorList>
            <consortium name="RefSeq"/>
        </authorList>
    </citation>
    <scope>IDENTIFICATION</scope>
</reference>
<dbReference type="RefSeq" id="XP_014678076.1">
    <property type="nucleotide sequence ID" value="XM_014822590.1"/>
</dbReference>
<feature type="domain" description="P2X purinoreceptor 7 intracellular" evidence="1">
    <location>
        <begin position="57"/>
        <end position="114"/>
    </location>
</feature>
<evidence type="ECO:0000313" key="2">
    <source>
        <dbReference type="Proteomes" id="UP000695022"/>
    </source>
</evidence>
<dbReference type="GeneID" id="106817880"/>
<dbReference type="PANTHER" id="PTHR36981">
    <property type="entry name" value="ZGC:195170"/>
    <property type="match status" value="1"/>
</dbReference>
<sequence>MAENDDFVDLENDDLEVCEGVVLPYEYEPMLNCVVGDIDGGVSRLTDDGDEPALPPLDEWCSCGHCALMATMKENVCCRQSSNFRKKIETMGHKCITEHPGFQSNCLDIYVLEATYYEFRAYYPHRAVGFNRVTLISIIWNII</sequence>